<name>A0A8U0QHN3_SALNM</name>
<sequence>MVLVQRLFVEITLGRITVINASSHWSGNYANITARANERSPEKKPGSTLRKRKMYEEFLSKVSILESLDKWERLTVADSLEPVQFEDGEKIVVQGDPGDDFFIITEGTASVLQRRSDNEEYVEVGRLGPSDYFGEIALLLNRPRAATVVARGPLKCVKLDRPRFERVLGPCSEILKRNIQRYNSFISLTV</sequence>
<dbReference type="PANTHER" id="PTHR11635">
    <property type="entry name" value="CAMP-DEPENDENT PROTEIN KINASE REGULATORY CHAIN"/>
    <property type="match status" value="1"/>
</dbReference>
<dbReference type="PROSITE" id="PS50042">
    <property type="entry name" value="CNMP_BINDING_3"/>
    <property type="match status" value="1"/>
</dbReference>
<feature type="domain" description="Cyclic nucleotide-binding" evidence="7">
    <location>
        <begin position="64"/>
        <end position="185"/>
    </location>
</feature>
<dbReference type="SUPFAM" id="SSF51206">
    <property type="entry name" value="cAMP-binding domain-like"/>
    <property type="match status" value="1"/>
</dbReference>
<organism evidence="8 9">
    <name type="scientific">Salvelinus namaycush</name>
    <name type="common">Lake trout</name>
    <name type="synonym">Salmo namaycush</name>
    <dbReference type="NCBI Taxonomy" id="8040"/>
    <lineage>
        <taxon>Eukaryota</taxon>
        <taxon>Metazoa</taxon>
        <taxon>Chordata</taxon>
        <taxon>Craniata</taxon>
        <taxon>Vertebrata</taxon>
        <taxon>Euteleostomi</taxon>
        <taxon>Actinopterygii</taxon>
        <taxon>Neopterygii</taxon>
        <taxon>Teleostei</taxon>
        <taxon>Protacanthopterygii</taxon>
        <taxon>Salmoniformes</taxon>
        <taxon>Salmonidae</taxon>
        <taxon>Salmoninae</taxon>
        <taxon>Salvelinus</taxon>
    </lineage>
</organism>
<dbReference type="GeneID" id="120042521"/>
<keyword evidence="2" id="KW-0597">Phosphoprotein</keyword>
<evidence type="ECO:0000313" key="9">
    <source>
        <dbReference type="RefSeq" id="XP_038843285.1"/>
    </source>
</evidence>
<evidence type="ECO:0000256" key="2">
    <source>
        <dbReference type="ARBA" id="ARBA00022553"/>
    </source>
</evidence>
<dbReference type="InterPro" id="IPR014710">
    <property type="entry name" value="RmlC-like_jellyroll"/>
</dbReference>
<dbReference type="Pfam" id="PF00027">
    <property type="entry name" value="cNMP_binding"/>
    <property type="match status" value="1"/>
</dbReference>
<dbReference type="Proteomes" id="UP000808372">
    <property type="component" value="Unplaced"/>
</dbReference>
<dbReference type="PROSITE" id="PS00888">
    <property type="entry name" value="CNMP_BINDING_1"/>
    <property type="match status" value="1"/>
</dbReference>
<evidence type="ECO:0000256" key="1">
    <source>
        <dbReference type="ARBA" id="ARBA00005753"/>
    </source>
</evidence>
<evidence type="ECO:0000256" key="4">
    <source>
        <dbReference type="ARBA" id="ARBA00022737"/>
    </source>
</evidence>
<keyword evidence="6" id="KW-0114">cAMP</keyword>
<gene>
    <name evidence="9" type="primary">LOC120042521</name>
</gene>
<dbReference type="InterPro" id="IPR018490">
    <property type="entry name" value="cNMP-bd_dom_sf"/>
</dbReference>
<evidence type="ECO:0000256" key="6">
    <source>
        <dbReference type="ARBA" id="ARBA00023149"/>
    </source>
</evidence>
<dbReference type="SMART" id="SM00100">
    <property type="entry name" value="cNMP"/>
    <property type="match status" value="1"/>
</dbReference>
<dbReference type="InterPro" id="IPR000595">
    <property type="entry name" value="cNMP-bd_dom"/>
</dbReference>
<dbReference type="GO" id="GO:0005829">
    <property type="term" value="C:cytosol"/>
    <property type="evidence" value="ECO:0007669"/>
    <property type="project" value="TreeGrafter"/>
</dbReference>
<accession>A0A8U0QHN3</accession>
<dbReference type="GO" id="GO:0034236">
    <property type="term" value="F:protein kinase A catalytic subunit binding"/>
    <property type="evidence" value="ECO:0007669"/>
    <property type="project" value="TreeGrafter"/>
</dbReference>
<protein>
    <submittedName>
        <fullName evidence="9">cAMP-dependent protein kinase type I-beta regulatory subunit-like</fullName>
    </submittedName>
</protein>
<dbReference type="GO" id="GO:0004862">
    <property type="term" value="F:cAMP-dependent protein kinase inhibitor activity"/>
    <property type="evidence" value="ECO:0007669"/>
    <property type="project" value="TreeGrafter"/>
</dbReference>
<proteinExistence type="inferred from homology"/>
<evidence type="ECO:0000256" key="5">
    <source>
        <dbReference type="ARBA" id="ARBA00022741"/>
    </source>
</evidence>
<keyword evidence="5" id="KW-0547">Nucleotide-binding</keyword>
<evidence type="ECO:0000259" key="7">
    <source>
        <dbReference type="PROSITE" id="PS50042"/>
    </source>
</evidence>
<keyword evidence="3" id="KW-0116">cAMP-binding</keyword>
<dbReference type="KEGG" id="snh:120042521"/>
<dbReference type="GO" id="GO:0005952">
    <property type="term" value="C:cAMP-dependent protein kinase complex"/>
    <property type="evidence" value="ECO:0007669"/>
    <property type="project" value="InterPro"/>
</dbReference>
<dbReference type="AlphaFoldDB" id="A0A8U0QHN3"/>
<dbReference type="InterPro" id="IPR050503">
    <property type="entry name" value="cAMP-dep_PK_reg_su-like"/>
</dbReference>
<dbReference type="InterPro" id="IPR018488">
    <property type="entry name" value="cNMP-bd_CS"/>
</dbReference>
<keyword evidence="8" id="KW-1185">Reference proteome</keyword>
<keyword evidence="4" id="KW-0677">Repeat</keyword>
<dbReference type="GO" id="GO:0030552">
    <property type="term" value="F:cAMP binding"/>
    <property type="evidence" value="ECO:0007669"/>
    <property type="project" value="UniProtKB-KW"/>
</dbReference>
<evidence type="ECO:0000256" key="3">
    <source>
        <dbReference type="ARBA" id="ARBA00022566"/>
    </source>
</evidence>
<dbReference type="PRINTS" id="PR00103">
    <property type="entry name" value="CAMPKINASE"/>
</dbReference>
<dbReference type="PANTHER" id="PTHR11635:SF126">
    <property type="entry name" value="CAMP-DEPENDENT PROTEIN KINASE TYPE I-BETA REGULATORY SUBUNIT"/>
    <property type="match status" value="1"/>
</dbReference>
<dbReference type="CDD" id="cd00038">
    <property type="entry name" value="CAP_ED"/>
    <property type="match status" value="1"/>
</dbReference>
<dbReference type="RefSeq" id="XP_038843285.1">
    <property type="nucleotide sequence ID" value="XM_038987357.1"/>
</dbReference>
<comment type="similarity">
    <text evidence="1">Belongs to the cAMP-dependent kinase regulatory chain family.</text>
</comment>
<evidence type="ECO:0000313" key="8">
    <source>
        <dbReference type="Proteomes" id="UP000808372"/>
    </source>
</evidence>
<dbReference type="PROSITE" id="PS00889">
    <property type="entry name" value="CNMP_BINDING_2"/>
    <property type="match status" value="1"/>
</dbReference>
<dbReference type="Gene3D" id="2.60.120.10">
    <property type="entry name" value="Jelly Rolls"/>
    <property type="match status" value="1"/>
</dbReference>
<reference evidence="9" key="1">
    <citation type="submission" date="2025-08" db="UniProtKB">
        <authorList>
            <consortium name="RefSeq"/>
        </authorList>
    </citation>
    <scope>IDENTIFICATION</scope>
    <source>
        <tissue evidence="9">White muscle</tissue>
    </source>
</reference>
<dbReference type="FunFam" id="2.60.120.10:FF:000006">
    <property type="entry name" value="cAMP-dependent protein kinase type I-alpha regulatory subunit"/>
    <property type="match status" value="1"/>
</dbReference>